<dbReference type="InterPro" id="IPR015421">
    <property type="entry name" value="PyrdxlP-dep_Trfase_major"/>
</dbReference>
<keyword evidence="4 8" id="KW-0808">Transferase</keyword>
<dbReference type="InterPro" id="IPR020578">
    <property type="entry name" value="Aminotrans_V_PyrdxlP_BS"/>
</dbReference>
<dbReference type="SUPFAM" id="SSF53383">
    <property type="entry name" value="PLP-dependent transferases"/>
    <property type="match status" value="1"/>
</dbReference>
<dbReference type="AlphaFoldDB" id="A0A1J5PWY2"/>
<accession>A0A1J5PWY2</accession>
<evidence type="ECO:0000256" key="1">
    <source>
        <dbReference type="ARBA" id="ARBA00001933"/>
    </source>
</evidence>
<dbReference type="InterPro" id="IPR015424">
    <property type="entry name" value="PyrdxlP-dep_Trfase"/>
</dbReference>
<gene>
    <name evidence="8" type="primary">csd_6</name>
    <name evidence="8" type="ORF">GALL_460460</name>
</gene>
<feature type="domain" description="Aminotransferase class V" evidence="7">
    <location>
        <begin position="26"/>
        <end position="404"/>
    </location>
</feature>
<comment type="cofactor">
    <cofactor evidence="1">
        <name>pyridoxal 5'-phosphate</name>
        <dbReference type="ChEBI" id="CHEBI:597326"/>
    </cofactor>
</comment>
<dbReference type="PANTHER" id="PTHR43586:SF8">
    <property type="entry name" value="CYSTEINE DESULFURASE 1, CHLOROPLASTIC"/>
    <property type="match status" value="1"/>
</dbReference>
<keyword evidence="5" id="KW-0663">Pyridoxal phosphate</keyword>
<dbReference type="PANTHER" id="PTHR43586">
    <property type="entry name" value="CYSTEINE DESULFURASE"/>
    <property type="match status" value="1"/>
</dbReference>
<comment type="catalytic activity">
    <reaction evidence="6">
        <text>(sulfur carrier)-H + L-cysteine = (sulfur carrier)-SH + L-alanine</text>
        <dbReference type="Rhea" id="RHEA:43892"/>
        <dbReference type="Rhea" id="RHEA-COMP:14737"/>
        <dbReference type="Rhea" id="RHEA-COMP:14739"/>
        <dbReference type="ChEBI" id="CHEBI:29917"/>
        <dbReference type="ChEBI" id="CHEBI:35235"/>
        <dbReference type="ChEBI" id="CHEBI:57972"/>
        <dbReference type="ChEBI" id="CHEBI:64428"/>
        <dbReference type="EC" id="2.8.1.7"/>
    </reaction>
</comment>
<comment type="similarity">
    <text evidence="2">Belongs to the class-V pyridoxal-phosphate-dependent aminotransferase family. Csd subfamily.</text>
</comment>
<dbReference type="InterPro" id="IPR000192">
    <property type="entry name" value="Aminotrans_V_dom"/>
</dbReference>
<protein>
    <recommendedName>
        <fullName evidence="3">cysteine desulfurase</fullName>
        <ecNumber evidence="3">2.8.1.7</ecNumber>
    </recommendedName>
</protein>
<organism evidence="8">
    <name type="scientific">mine drainage metagenome</name>
    <dbReference type="NCBI Taxonomy" id="410659"/>
    <lineage>
        <taxon>unclassified sequences</taxon>
        <taxon>metagenomes</taxon>
        <taxon>ecological metagenomes</taxon>
    </lineage>
</organism>
<dbReference type="InterPro" id="IPR015422">
    <property type="entry name" value="PyrdxlP-dep_Trfase_small"/>
</dbReference>
<dbReference type="EMBL" id="MLJW01003319">
    <property type="protein sequence ID" value="OIQ72327.1"/>
    <property type="molecule type" value="Genomic_DNA"/>
</dbReference>
<dbReference type="GO" id="GO:0031071">
    <property type="term" value="F:cysteine desulfurase activity"/>
    <property type="evidence" value="ECO:0007669"/>
    <property type="project" value="UniProtKB-EC"/>
</dbReference>
<proteinExistence type="inferred from homology"/>
<evidence type="ECO:0000256" key="6">
    <source>
        <dbReference type="ARBA" id="ARBA00050776"/>
    </source>
</evidence>
<evidence type="ECO:0000256" key="4">
    <source>
        <dbReference type="ARBA" id="ARBA00022679"/>
    </source>
</evidence>
<reference evidence="8" key="1">
    <citation type="submission" date="2016-10" db="EMBL/GenBank/DDBJ databases">
        <title>Sequence of Gallionella enrichment culture.</title>
        <authorList>
            <person name="Poehlein A."/>
            <person name="Muehling M."/>
            <person name="Daniel R."/>
        </authorList>
    </citation>
    <scope>NUCLEOTIDE SEQUENCE</scope>
</reference>
<dbReference type="GO" id="GO:0030170">
    <property type="term" value="F:pyridoxal phosphate binding"/>
    <property type="evidence" value="ECO:0007669"/>
    <property type="project" value="InterPro"/>
</dbReference>
<dbReference type="Gene3D" id="3.90.1150.10">
    <property type="entry name" value="Aspartate Aminotransferase, domain 1"/>
    <property type="match status" value="1"/>
</dbReference>
<evidence type="ECO:0000256" key="3">
    <source>
        <dbReference type="ARBA" id="ARBA00012239"/>
    </source>
</evidence>
<evidence type="ECO:0000256" key="5">
    <source>
        <dbReference type="ARBA" id="ARBA00022898"/>
    </source>
</evidence>
<dbReference type="PROSITE" id="PS00595">
    <property type="entry name" value="AA_TRANSFER_CLASS_5"/>
    <property type="match status" value="1"/>
</dbReference>
<dbReference type="InterPro" id="IPR010970">
    <property type="entry name" value="Cys_dSase_SufS"/>
</dbReference>
<dbReference type="Gene3D" id="3.40.640.10">
    <property type="entry name" value="Type I PLP-dependent aspartate aminotransferase-like (Major domain)"/>
    <property type="match status" value="1"/>
</dbReference>
<sequence>MTLDVARLKSDFPIFNRTVRGGKELVYLDSGATSQKPRFVLDAERNFYEQHNAAAHRGAHQLAEEATEAYEGAREIVAKFIGAASNEVVFTKSATESINLVAYSLSNSNFSGATRFQIGPEDEILVSEMEHHANLIPWQELARRTGAKLRWIPITDDGHLDLGDIDSLLTSKTKIVALAHQSNVLGTVNQIAGIAKIAHDRGALVLVDACQSVPHQNIDVKALDVDFLVFSGHKMLGPTGIGVLYGRAELLDQMPPFLTGGSMIEEVHMESATYAKSPQRFEAGVPNMAQAVGLGAAIKYLERVGMDAITEHEEILVNRAIEGLNSISSVRLIGPRAGRHRGGAVSFVIDEIHPHDVGQVLDDLGIAVRVGHHCAWPLMRRFGISGTTRATFYLYNSISDVDALLSGVEAAKKFFKVA</sequence>
<dbReference type="Pfam" id="PF00266">
    <property type="entry name" value="Aminotran_5"/>
    <property type="match status" value="1"/>
</dbReference>
<dbReference type="GO" id="GO:0006534">
    <property type="term" value="P:cysteine metabolic process"/>
    <property type="evidence" value="ECO:0007669"/>
    <property type="project" value="InterPro"/>
</dbReference>
<dbReference type="NCBIfam" id="TIGR01979">
    <property type="entry name" value="sufS"/>
    <property type="match status" value="1"/>
</dbReference>
<name>A0A1J5PWY2_9ZZZZ</name>
<evidence type="ECO:0000313" key="8">
    <source>
        <dbReference type="EMBL" id="OIQ72327.1"/>
    </source>
</evidence>
<comment type="caution">
    <text evidence="8">The sequence shown here is derived from an EMBL/GenBank/DDBJ whole genome shotgun (WGS) entry which is preliminary data.</text>
</comment>
<dbReference type="CDD" id="cd06453">
    <property type="entry name" value="SufS_like"/>
    <property type="match status" value="1"/>
</dbReference>
<evidence type="ECO:0000259" key="7">
    <source>
        <dbReference type="Pfam" id="PF00266"/>
    </source>
</evidence>
<dbReference type="EC" id="2.8.1.7" evidence="3"/>
<evidence type="ECO:0000256" key="2">
    <source>
        <dbReference type="ARBA" id="ARBA00010447"/>
    </source>
</evidence>